<evidence type="ECO:0000256" key="1">
    <source>
        <dbReference type="ARBA" id="ARBA00023180"/>
    </source>
</evidence>
<keyword evidence="4" id="KW-1185">Reference proteome</keyword>
<keyword evidence="3" id="KW-0675">Receptor</keyword>
<dbReference type="AlphaFoldDB" id="A0A392P2X2"/>
<sequence length="86" mass="9272">MECKNSIQVPGLKNPFTDNSGIAVNILNGGFEVQWGGVDQDTCEGCMKSGERCGYNTSKNAVMCLSKKSAPPTNKNGGTWNWKLIT</sequence>
<dbReference type="Proteomes" id="UP000265520">
    <property type="component" value="Unassembled WGS sequence"/>
</dbReference>
<dbReference type="InterPro" id="IPR032872">
    <property type="entry name" value="WAK_assoc_C"/>
</dbReference>
<keyword evidence="3" id="KW-0418">Kinase</keyword>
<name>A0A392P2X2_9FABA</name>
<feature type="non-terminal residue" evidence="3">
    <location>
        <position position="86"/>
    </location>
</feature>
<comment type="caution">
    <text evidence="3">The sequence shown here is derived from an EMBL/GenBank/DDBJ whole genome shotgun (WGS) entry which is preliminary data.</text>
</comment>
<evidence type="ECO:0000313" key="4">
    <source>
        <dbReference type="Proteomes" id="UP000265520"/>
    </source>
</evidence>
<accession>A0A392P2X2</accession>
<dbReference type="Pfam" id="PF14380">
    <property type="entry name" value="WAK_assoc"/>
    <property type="match status" value="1"/>
</dbReference>
<evidence type="ECO:0000259" key="2">
    <source>
        <dbReference type="Pfam" id="PF14380"/>
    </source>
</evidence>
<keyword evidence="3" id="KW-0808">Transferase</keyword>
<dbReference type="GO" id="GO:0016301">
    <property type="term" value="F:kinase activity"/>
    <property type="evidence" value="ECO:0007669"/>
    <property type="project" value="UniProtKB-KW"/>
</dbReference>
<protein>
    <submittedName>
        <fullName evidence="3">Wall-associated receptor kinase carboxy-terminal protein</fullName>
    </submittedName>
</protein>
<keyword evidence="1" id="KW-0325">Glycoprotein</keyword>
<dbReference type="EMBL" id="LXQA010061718">
    <property type="protein sequence ID" value="MCI06401.1"/>
    <property type="molecule type" value="Genomic_DNA"/>
</dbReference>
<reference evidence="3 4" key="1">
    <citation type="journal article" date="2018" name="Front. Plant Sci.">
        <title>Red Clover (Trifolium pratense) and Zigzag Clover (T. medium) - A Picture of Genomic Similarities and Differences.</title>
        <authorList>
            <person name="Dluhosova J."/>
            <person name="Istvanek J."/>
            <person name="Nedelnik J."/>
            <person name="Repkova J."/>
        </authorList>
    </citation>
    <scope>NUCLEOTIDE SEQUENCE [LARGE SCALE GENOMIC DNA]</scope>
    <source>
        <strain evidence="4">cv. 10/8</strain>
        <tissue evidence="3">Leaf</tissue>
    </source>
</reference>
<organism evidence="3 4">
    <name type="scientific">Trifolium medium</name>
    <dbReference type="NCBI Taxonomy" id="97028"/>
    <lineage>
        <taxon>Eukaryota</taxon>
        <taxon>Viridiplantae</taxon>
        <taxon>Streptophyta</taxon>
        <taxon>Embryophyta</taxon>
        <taxon>Tracheophyta</taxon>
        <taxon>Spermatophyta</taxon>
        <taxon>Magnoliopsida</taxon>
        <taxon>eudicotyledons</taxon>
        <taxon>Gunneridae</taxon>
        <taxon>Pentapetalae</taxon>
        <taxon>rosids</taxon>
        <taxon>fabids</taxon>
        <taxon>Fabales</taxon>
        <taxon>Fabaceae</taxon>
        <taxon>Papilionoideae</taxon>
        <taxon>50 kb inversion clade</taxon>
        <taxon>NPAAA clade</taxon>
        <taxon>Hologalegina</taxon>
        <taxon>IRL clade</taxon>
        <taxon>Trifolieae</taxon>
        <taxon>Trifolium</taxon>
    </lineage>
</organism>
<evidence type="ECO:0000313" key="3">
    <source>
        <dbReference type="EMBL" id="MCI06401.1"/>
    </source>
</evidence>
<feature type="domain" description="Wall-associated receptor kinase C-terminal" evidence="2">
    <location>
        <begin position="2"/>
        <end position="67"/>
    </location>
</feature>
<proteinExistence type="predicted"/>